<name>A0A0C3DA39_9AGAM</name>
<dbReference type="InParanoid" id="A0A0C3DA39"/>
<evidence type="ECO:0000256" key="1">
    <source>
        <dbReference type="SAM" id="MobiDB-lite"/>
    </source>
</evidence>
<dbReference type="AlphaFoldDB" id="A0A0C3DA39"/>
<feature type="compositionally biased region" description="Low complexity" evidence="1">
    <location>
        <begin position="37"/>
        <end position="52"/>
    </location>
</feature>
<evidence type="ECO:0000313" key="3">
    <source>
        <dbReference type="Proteomes" id="UP000053989"/>
    </source>
</evidence>
<accession>A0A0C3DA39</accession>
<feature type="region of interest" description="Disordered" evidence="1">
    <location>
        <begin position="69"/>
        <end position="94"/>
    </location>
</feature>
<dbReference type="HOGENOM" id="CLU_1210415_0_0_1"/>
<proteinExistence type="predicted"/>
<dbReference type="Proteomes" id="UP000053989">
    <property type="component" value="Unassembled WGS sequence"/>
</dbReference>
<organism evidence="2 3">
    <name type="scientific">Scleroderma citrinum Foug A</name>
    <dbReference type="NCBI Taxonomy" id="1036808"/>
    <lineage>
        <taxon>Eukaryota</taxon>
        <taxon>Fungi</taxon>
        <taxon>Dikarya</taxon>
        <taxon>Basidiomycota</taxon>
        <taxon>Agaricomycotina</taxon>
        <taxon>Agaricomycetes</taxon>
        <taxon>Agaricomycetidae</taxon>
        <taxon>Boletales</taxon>
        <taxon>Sclerodermatineae</taxon>
        <taxon>Sclerodermataceae</taxon>
        <taxon>Scleroderma</taxon>
    </lineage>
</organism>
<sequence>MERDSSVGPMNPRHRHKKVEIVIPTVMKRLPTSVITVNSSGSEEGNVGGKKVSGNTAPLIVSDDEQVLPTHKHKVKSQQSTHTMKRVASSPDPNTTYCSGLKAVKSLTQTTKRTQFQIKLPLDLELSGEESLDGRTAAPMPVQNIRADSPKNAPSSKVPIKPRQPSKELHPEQSMEVQSPPQLKEDRPVSMPSCDGGQLPSMPSQELSGDEYNLSLTKSWDPNVLDHHN</sequence>
<evidence type="ECO:0000313" key="2">
    <source>
        <dbReference type="EMBL" id="KIM57585.1"/>
    </source>
</evidence>
<feature type="region of interest" description="Disordered" evidence="1">
    <location>
        <begin position="134"/>
        <end position="229"/>
    </location>
</feature>
<feature type="region of interest" description="Disordered" evidence="1">
    <location>
        <begin position="37"/>
        <end position="56"/>
    </location>
</feature>
<dbReference type="EMBL" id="KN822098">
    <property type="protein sequence ID" value="KIM57585.1"/>
    <property type="molecule type" value="Genomic_DNA"/>
</dbReference>
<reference evidence="2 3" key="1">
    <citation type="submission" date="2014-04" db="EMBL/GenBank/DDBJ databases">
        <authorList>
            <consortium name="DOE Joint Genome Institute"/>
            <person name="Kuo A."/>
            <person name="Kohler A."/>
            <person name="Nagy L.G."/>
            <person name="Floudas D."/>
            <person name="Copeland A."/>
            <person name="Barry K.W."/>
            <person name="Cichocki N."/>
            <person name="Veneault-Fourrey C."/>
            <person name="LaButti K."/>
            <person name="Lindquist E.A."/>
            <person name="Lipzen A."/>
            <person name="Lundell T."/>
            <person name="Morin E."/>
            <person name="Murat C."/>
            <person name="Sun H."/>
            <person name="Tunlid A."/>
            <person name="Henrissat B."/>
            <person name="Grigoriev I.V."/>
            <person name="Hibbett D.S."/>
            <person name="Martin F."/>
            <person name="Nordberg H.P."/>
            <person name="Cantor M.N."/>
            <person name="Hua S.X."/>
        </authorList>
    </citation>
    <scope>NUCLEOTIDE SEQUENCE [LARGE SCALE GENOMIC DNA]</scope>
    <source>
        <strain evidence="2 3">Foug A</strain>
    </source>
</reference>
<gene>
    <name evidence="2" type="ORF">SCLCIDRAFT_28690</name>
</gene>
<keyword evidence="3" id="KW-1185">Reference proteome</keyword>
<protein>
    <submittedName>
        <fullName evidence="2">Uncharacterized protein</fullName>
    </submittedName>
</protein>
<reference evidence="3" key="2">
    <citation type="submission" date="2015-01" db="EMBL/GenBank/DDBJ databases">
        <title>Evolutionary Origins and Diversification of the Mycorrhizal Mutualists.</title>
        <authorList>
            <consortium name="DOE Joint Genome Institute"/>
            <consortium name="Mycorrhizal Genomics Consortium"/>
            <person name="Kohler A."/>
            <person name="Kuo A."/>
            <person name="Nagy L.G."/>
            <person name="Floudas D."/>
            <person name="Copeland A."/>
            <person name="Barry K.W."/>
            <person name="Cichocki N."/>
            <person name="Veneault-Fourrey C."/>
            <person name="LaButti K."/>
            <person name="Lindquist E.A."/>
            <person name="Lipzen A."/>
            <person name="Lundell T."/>
            <person name="Morin E."/>
            <person name="Murat C."/>
            <person name="Riley R."/>
            <person name="Ohm R."/>
            <person name="Sun H."/>
            <person name="Tunlid A."/>
            <person name="Henrissat B."/>
            <person name="Grigoriev I.V."/>
            <person name="Hibbett D.S."/>
            <person name="Martin F."/>
        </authorList>
    </citation>
    <scope>NUCLEOTIDE SEQUENCE [LARGE SCALE GENOMIC DNA]</scope>
    <source>
        <strain evidence="3">Foug A</strain>
    </source>
</reference>